<proteinExistence type="predicted"/>
<accession>X1QZG9</accession>
<organism evidence="1">
    <name type="scientific">marine sediment metagenome</name>
    <dbReference type="NCBI Taxonomy" id="412755"/>
    <lineage>
        <taxon>unclassified sequences</taxon>
        <taxon>metagenomes</taxon>
        <taxon>ecological metagenomes</taxon>
    </lineage>
</organism>
<name>X1QZG9_9ZZZZ</name>
<comment type="caution">
    <text evidence="1">The sequence shown here is derived from an EMBL/GenBank/DDBJ whole genome shotgun (WGS) entry which is preliminary data.</text>
</comment>
<gene>
    <name evidence="1" type="ORF">S12H4_00904</name>
</gene>
<dbReference type="EMBL" id="BARW01000147">
    <property type="protein sequence ID" value="GAI60231.1"/>
    <property type="molecule type" value="Genomic_DNA"/>
</dbReference>
<dbReference type="AlphaFoldDB" id="X1QZG9"/>
<evidence type="ECO:0000313" key="1">
    <source>
        <dbReference type="EMBL" id="GAI60231.1"/>
    </source>
</evidence>
<reference evidence="1" key="1">
    <citation type="journal article" date="2014" name="Front. Microbiol.">
        <title>High frequency of phylogenetically diverse reductive dehalogenase-homologous genes in deep subseafloor sedimentary metagenomes.</title>
        <authorList>
            <person name="Kawai M."/>
            <person name="Futagami T."/>
            <person name="Toyoda A."/>
            <person name="Takaki Y."/>
            <person name="Nishi S."/>
            <person name="Hori S."/>
            <person name="Arai W."/>
            <person name="Tsubouchi T."/>
            <person name="Morono Y."/>
            <person name="Uchiyama I."/>
            <person name="Ito T."/>
            <person name="Fujiyama A."/>
            <person name="Inagaki F."/>
            <person name="Takami H."/>
        </authorList>
    </citation>
    <scope>NUCLEOTIDE SEQUENCE</scope>
    <source>
        <strain evidence="1">Expedition CK06-06</strain>
    </source>
</reference>
<sequence>MSFPLIIIACFEESWQFPDEYSPGNIEVMAWVKYLDQVVTDNKFVPLFLCPGAGRDDVAWAF</sequence>
<protein>
    <submittedName>
        <fullName evidence="1">Uncharacterized protein</fullName>
    </submittedName>
</protein>